<feature type="domain" description="HTH luxR-type" evidence="2">
    <location>
        <begin position="568"/>
        <end position="633"/>
    </location>
</feature>
<dbReference type="Gene3D" id="1.10.10.10">
    <property type="entry name" value="Winged helix-like DNA-binding domain superfamily/Winged helix DNA-binding domain"/>
    <property type="match status" value="1"/>
</dbReference>
<name>A0ABN6YSC9_9MICO</name>
<dbReference type="PANTHER" id="PTHR43214:SF43">
    <property type="entry name" value="TWO-COMPONENT RESPONSE REGULATOR"/>
    <property type="match status" value="1"/>
</dbReference>
<dbReference type="Pfam" id="PF00196">
    <property type="entry name" value="GerE"/>
    <property type="match status" value="1"/>
</dbReference>
<dbReference type="SUPFAM" id="SSF46894">
    <property type="entry name" value="C-terminal effector domain of the bipartite response regulators"/>
    <property type="match status" value="1"/>
</dbReference>
<dbReference type="Gene3D" id="1.25.40.10">
    <property type="entry name" value="Tetratricopeptide repeat domain"/>
    <property type="match status" value="2"/>
</dbReference>
<evidence type="ECO:0000259" key="2">
    <source>
        <dbReference type="PROSITE" id="PS50043"/>
    </source>
</evidence>
<evidence type="ECO:0000313" key="3">
    <source>
        <dbReference type="EMBL" id="BDZ60051.1"/>
    </source>
</evidence>
<dbReference type="InterPro" id="IPR000792">
    <property type="entry name" value="Tscrpt_reg_LuxR_C"/>
</dbReference>
<dbReference type="InterPro" id="IPR036388">
    <property type="entry name" value="WH-like_DNA-bd_sf"/>
</dbReference>
<proteinExistence type="predicted"/>
<accession>A0ABN6YSC9</accession>
<keyword evidence="1" id="KW-0238">DNA-binding</keyword>
<reference evidence="3" key="1">
    <citation type="journal article" date="2014" name="Int. J. Syst. Evol. Microbiol.">
        <title>Complete genome of a new Firmicutes species belonging to the dominant human colonic microbiota ('Ruminococcus bicirculans') reveals two chromosomes and a selective capacity to utilize plant glucans.</title>
        <authorList>
            <consortium name="NISC Comparative Sequencing Program"/>
            <person name="Wegmann U."/>
            <person name="Louis P."/>
            <person name="Goesmann A."/>
            <person name="Henrissat B."/>
            <person name="Duncan S.H."/>
            <person name="Flint H.J."/>
        </authorList>
    </citation>
    <scope>NUCLEOTIDE SEQUENCE</scope>
    <source>
        <strain evidence="3">NBRC 110608</strain>
    </source>
</reference>
<dbReference type="PANTHER" id="PTHR43214">
    <property type="entry name" value="TWO-COMPONENT RESPONSE REGULATOR"/>
    <property type="match status" value="1"/>
</dbReference>
<dbReference type="SUPFAM" id="SSF48452">
    <property type="entry name" value="TPR-like"/>
    <property type="match status" value="1"/>
</dbReference>
<dbReference type="PROSITE" id="PS50043">
    <property type="entry name" value="HTH_LUXR_2"/>
    <property type="match status" value="1"/>
</dbReference>
<dbReference type="InterPro" id="IPR011990">
    <property type="entry name" value="TPR-like_helical_dom_sf"/>
</dbReference>
<gene>
    <name evidence="3" type="ORF">GCM10025872_37080</name>
</gene>
<dbReference type="InterPro" id="IPR016032">
    <property type="entry name" value="Sig_transdc_resp-reg_C-effctor"/>
</dbReference>
<evidence type="ECO:0000256" key="1">
    <source>
        <dbReference type="ARBA" id="ARBA00023125"/>
    </source>
</evidence>
<sequence>MWSAVDAAVASGLLRVAGPPGAPRVRLSDPMVAAAVRAQVGTAGVRALHLRAAELVADPADALTHRVAAAAGPDDALAHELDDAAETFAAQGAWGRTAALLADASRLSSGRRERESRLTRAVDALVGAGDVHAALALLPEVESLRETPLRDAVLGYLAILRGRGVDAHAQLDRAWAIVNADREPATAALISQRFVLDALCRGAWTELVTWADRAVALGGAESAEGVESAAIRGLGLVAVGEVEEARRAYAGLRETVRHGAQAQRALLGTGWLLLATDEVAAARAALERAVPLSHHGGSTRISLWARAWLARAQFRSGDWDEAVRTATEGLDLVDASGIVLTRPLLGWTLVQVHTLRGDDEAARRALHGTESAPQDYATMRVPTLLARAALAEARSDHEGVVAALTPLTDPLLAEAVSEPGYWPWVEPLVSALVGLGRLAEASDLLTETEERVGARGGPPSAVARLARARGRLEAARGNGNLAAAREAFETALEQLAGTPLRVERAHTLFAFGQVLRRAGKRGDADPLLTAARDGYAAIGARACVERCERELRAGGVRGGRSVPEGARAERAPTDLTPQERAVADLVAQGRSNREAADVLFLSTKTVQYHLTRIYAKLGVRSRTELAAQWDPDD</sequence>
<dbReference type="SMART" id="SM00421">
    <property type="entry name" value="HTH_LUXR"/>
    <property type="match status" value="1"/>
</dbReference>
<protein>
    <recommendedName>
        <fullName evidence="2">HTH luxR-type domain-containing protein</fullName>
    </recommendedName>
</protein>
<dbReference type="CDD" id="cd06170">
    <property type="entry name" value="LuxR_C_like"/>
    <property type="match status" value="1"/>
</dbReference>
<reference evidence="3" key="2">
    <citation type="submission" date="2023-02" db="EMBL/GenBank/DDBJ databases">
        <authorList>
            <person name="Sun Q."/>
            <person name="Mori K."/>
        </authorList>
    </citation>
    <scope>NUCLEOTIDE SEQUENCE</scope>
    <source>
        <strain evidence="3">NBRC 110608</strain>
    </source>
</reference>
<dbReference type="PRINTS" id="PR00038">
    <property type="entry name" value="HTHLUXR"/>
</dbReference>
<dbReference type="EMBL" id="AP027735">
    <property type="protein sequence ID" value="BDZ60051.1"/>
    <property type="molecule type" value="Genomic_DNA"/>
</dbReference>
<organism evidence="3">
    <name type="scientific">Barrientosiimonas endolithica</name>
    <dbReference type="NCBI Taxonomy" id="1535208"/>
    <lineage>
        <taxon>Bacteria</taxon>
        <taxon>Bacillati</taxon>
        <taxon>Actinomycetota</taxon>
        <taxon>Actinomycetes</taxon>
        <taxon>Micrococcales</taxon>
        <taxon>Dermacoccaceae</taxon>
        <taxon>Barrientosiimonas</taxon>
    </lineage>
</organism>
<dbReference type="InterPro" id="IPR039420">
    <property type="entry name" value="WalR-like"/>
</dbReference>